<comment type="caution">
    <text evidence="3">The sequence shown here is derived from an EMBL/GenBank/DDBJ whole genome shotgun (WGS) entry which is preliminary data.</text>
</comment>
<keyword evidence="4" id="KW-1185">Reference proteome</keyword>
<organism evidence="3 4">
    <name type="scientific">Anisodus acutangulus</name>
    <dbReference type="NCBI Taxonomy" id="402998"/>
    <lineage>
        <taxon>Eukaryota</taxon>
        <taxon>Viridiplantae</taxon>
        <taxon>Streptophyta</taxon>
        <taxon>Embryophyta</taxon>
        <taxon>Tracheophyta</taxon>
        <taxon>Spermatophyta</taxon>
        <taxon>Magnoliopsida</taxon>
        <taxon>eudicotyledons</taxon>
        <taxon>Gunneridae</taxon>
        <taxon>Pentapetalae</taxon>
        <taxon>asterids</taxon>
        <taxon>lamiids</taxon>
        <taxon>Solanales</taxon>
        <taxon>Solanaceae</taxon>
        <taxon>Solanoideae</taxon>
        <taxon>Hyoscyameae</taxon>
        <taxon>Anisodus</taxon>
    </lineage>
</organism>
<dbReference type="OrthoDB" id="1319599at2759"/>
<sequence>MGFGNRGIVADKWSGRLLWVCAIGSAVGFYMVAVERQTQNRAKMMAQALADAGSRSNIKQHSFGRGDGGYGGSCGSGNCNQPGIPGWIPPGISPGAGGGGGGNAGSCGSGHCNQPGFPGWIPTPGVGGPGGGCNCPTQPVPYFACPYGCAPPPGTGCFVGNAKQSDKKSQNAGDHENGNWEESLSPNFEKYD</sequence>
<name>A0A9Q1LDB9_9SOLA</name>
<reference evidence="4" key="1">
    <citation type="journal article" date="2023" name="Proc. Natl. Acad. Sci. U.S.A.">
        <title>Genomic and structural basis for evolution of tropane alkaloid biosynthesis.</title>
        <authorList>
            <person name="Wanga Y.-J."/>
            <person name="Taina T."/>
            <person name="Yua J.-Y."/>
            <person name="Lia J."/>
            <person name="Xua B."/>
            <person name="Chenc J."/>
            <person name="D'Auriad J.C."/>
            <person name="Huanga J.-P."/>
            <person name="Huanga S.-X."/>
        </authorList>
    </citation>
    <scope>NUCLEOTIDE SEQUENCE [LARGE SCALE GENOMIC DNA]</scope>
    <source>
        <strain evidence="4">cv. KIB-2019</strain>
    </source>
</reference>
<gene>
    <name evidence="3" type="ORF">K7X08_012302</name>
</gene>
<accession>A0A9Q1LDB9</accession>
<dbReference type="Proteomes" id="UP001152561">
    <property type="component" value="Unassembled WGS sequence"/>
</dbReference>
<dbReference type="EMBL" id="JAJAGQ010000020">
    <property type="protein sequence ID" value="KAJ8532379.1"/>
    <property type="molecule type" value="Genomic_DNA"/>
</dbReference>
<feature type="compositionally biased region" description="Basic and acidic residues" evidence="1">
    <location>
        <begin position="164"/>
        <end position="178"/>
    </location>
</feature>
<evidence type="ECO:0000313" key="3">
    <source>
        <dbReference type="EMBL" id="KAJ8532379.1"/>
    </source>
</evidence>
<evidence type="ECO:0000313" key="4">
    <source>
        <dbReference type="Proteomes" id="UP001152561"/>
    </source>
</evidence>
<evidence type="ECO:0000256" key="2">
    <source>
        <dbReference type="SAM" id="Phobius"/>
    </source>
</evidence>
<proteinExistence type="predicted"/>
<feature type="region of interest" description="Disordered" evidence="1">
    <location>
        <begin position="160"/>
        <end position="192"/>
    </location>
</feature>
<feature type="transmembrane region" description="Helical" evidence="2">
    <location>
        <begin position="16"/>
        <end position="34"/>
    </location>
</feature>
<evidence type="ECO:0000256" key="1">
    <source>
        <dbReference type="SAM" id="MobiDB-lite"/>
    </source>
</evidence>
<keyword evidence="2" id="KW-0472">Membrane</keyword>
<protein>
    <submittedName>
        <fullName evidence="3">Uncharacterized protein</fullName>
    </submittedName>
</protein>
<dbReference type="AlphaFoldDB" id="A0A9Q1LDB9"/>
<keyword evidence="2" id="KW-0812">Transmembrane</keyword>
<keyword evidence="2" id="KW-1133">Transmembrane helix</keyword>